<evidence type="ECO:0000256" key="4">
    <source>
        <dbReference type="ARBA" id="ARBA00022475"/>
    </source>
</evidence>
<keyword evidence="4 10" id="KW-1003">Cell membrane</keyword>
<dbReference type="AlphaFoldDB" id="A0A7C5SW46"/>
<dbReference type="InterPro" id="IPR002010">
    <property type="entry name" value="T3SS_IM_R"/>
</dbReference>
<evidence type="ECO:0000256" key="10">
    <source>
        <dbReference type="RuleBase" id="RU362071"/>
    </source>
</evidence>
<feature type="transmembrane region" description="Helical" evidence="10">
    <location>
        <begin position="36"/>
        <end position="54"/>
    </location>
</feature>
<sequence length="253" mass="28460">MISLDLNSLLTLFLLHVRVISFLFMVPFFGRELLPNTFKVFFATALSFMLFLYTNQKPIEFATTGHFFPAILKEFLFGFFSGLFLRLIFDAVLMAGEIIGINMGLSIATLFLPQQPQASVFSVFFMLLFTSFFLSVGGPEIVFLSLANSLSKVPLGTFDLYSINPDVFLKLFYESFNLAVRISLPIVLSMLLLNLTLALLNRFIPQINVFIVGLPLQVFLGFALLVVLFPLISYLLSSHLKEYIIKFSRAVGG</sequence>
<keyword evidence="7 10" id="KW-0472">Membrane</keyword>
<dbReference type="Pfam" id="PF01311">
    <property type="entry name" value="Bac_export_1"/>
    <property type="match status" value="1"/>
</dbReference>
<evidence type="ECO:0000256" key="5">
    <source>
        <dbReference type="ARBA" id="ARBA00022692"/>
    </source>
</evidence>
<name>A0A7C5SW46_9AQUI</name>
<feature type="transmembrane region" description="Helical" evidence="10">
    <location>
        <begin position="91"/>
        <end position="112"/>
    </location>
</feature>
<evidence type="ECO:0000256" key="6">
    <source>
        <dbReference type="ARBA" id="ARBA00022989"/>
    </source>
</evidence>
<comment type="similarity">
    <text evidence="2 10">Belongs to the FliR/MopE/SpaR family.</text>
</comment>
<keyword evidence="11" id="KW-0282">Flagellum</keyword>
<feature type="transmembrane region" description="Helical" evidence="10">
    <location>
        <begin position="124"/>
        <end position="147"/>
    </location>
</feature>
<dbReference type="EMBL" id="DSAC01000033">
    <property type="protein sequence ID" value="HHO73521.1"/>
    <property type="molecule type" value="Genomic_DNA"/>
</dbReference>
<dbReference type="PANTHER" id="PTHR30065:SF1">
    <property type="entry name" value="SURFACE PRESENTATION OF ANTIGENS PROTEIN SPAR"/>
    <property type="match status" value="1"/>
</dbReference>
<feature type="transmembrane region" description="Helical" evidence="10">
    <location>
        <begin position="207"/>
        <end position="232"/>
    </location>
</feature>
<evidence type="ECO:0000256" key="3">
    <source>
        <dbReference type="ARBA" id="ARBA00021717"/>
    </source>
</evidence>
<keyword evidence="11" id="KW-0966">Cell projection</keyword>
<dbReference type="PRINTS" id="PR00953">
    <property type="entry name" value="TYPE3IMRPROT"/>
</dbReference>
<feature type="transmembrane region" description="Helical" evidence="10">
    <location>
        <begin position="12"/>
        <end position="30"/>
    </location>
</feature>
<dbReference type="InterPro" id="IPR006303">
    <property type="entry name" value="FliR"/>
</dbReference>
<dbReference type="GO" id="GO:0009425">
    <property type="term" value="C:bacterial-type flagellum basal body"/>
    <property type="evidence" value="ECO:0007669"/>
    <property type="project" value="UniProtKB-SubCell"/>
</dbReference>
<keyword evidence="5 10" id="KW-0812">Transmembrane</keyword>
<accession>A0A7C5SW46</accession>
<dbReference type="GO" id="GO:0006605">
    <property type="term" value="P:protein targeting"/>
    <property type="evidence" value="ECO:0007669"/>
    <property type="project" value="UniProtKB-UniRule"/>
</dbReference>
<keyword evidence="11" id="KW-0969">Cilium</keyword>
<reference evidence="11" key="1">
    <citation type="journal article" date="2020" name="mSystems">
        <title>Genome- and Community-Level Interaction Insights into Carbon Utilization and Element Cycling Functions of Hydrothermarchaeota in Hydrothermal Sediment.</title>
        <authorList>
            <person name="Zhou Z."/>
            <person name="Liu Y."/>
            <person name="Xu W."/>
            <person name="Pan J."/>
            <person name="Luo Z.H."/>
            <person name="Li M."/>
        </authorList>
    </citation>
    <scope>NUCLEOTIDE SEQUENCE [LARGE SCALE GENOMIC DNA]</scope>
    <source>
        <strain evidence="11">SpSt-114</strain>
    </source>
</reference>
<comment type="caution">
    <text evidence="11">The sequence shown here is derived from an EMBL/GenBank/DDBJ whole genome shotgun (WGS) entry which is preliminary data.</text>
</comment>
<comment type="function">
    <text evidence="1 10">Role in flagellar biosynthesis.</text>
</comment>
<feature type="transmembrane region" description="Helical" evidence="10">
    <location>
        <begin position="66"/>
        <end position="85"/>
    </location>
</feature>
<evidence type="ECO:0000256" key="8">
    <source>
        <dbReference type="ARBA" id="ARBA00023143"/>
    </source>
</evidence>
<protein>
    <recommendedName>
        <fullName evidence="3 9">Flagellar biosynthetic protein FliR</fullName>
    </recommendedName>
</protein>
<dbReference type="NCBIfam" id="TIGR01400">
    <property type="entry name" value="fliR"/>
    <property type="match status" value="1"/>
</dbReference>
<dbReference type="GO" id="GO:0005886">
    <property type="term" value="C:plasma membrane"/>
    <property type="evidence" value="ECO:0007669"/>
    <property type="project" value="UniProtKB-SubCell"/>
</dbReference>
<proteinExistence type="inferred from homology"/>
<keyword evidence="6 10" id="KW-1133">Transmembrane helix</keyword>
<evidence type="ECO:0000256" key="2">
    <source>
        <dbReference type="ARBA" id="ARBA00009772"/>
    </source>
</evidence>
<evidence type="ECO:0000313" key="11">
    <source>
        <dbReference type="EMBL" id="HHO73521.1"/>
    </source>
</evidence>
<evidence type="ECO:0000256" key="7">
    <source>
        <dbReference type="ARBA" id="ARBA00023136"/>
    </source>
</evidence>
<dbReference type="PANTHER" id="PTHR30065">
    <property type="entry name" value="FLAGELLAR BIOSYNTHETIC PROTEIN FLIR"/>
    <property type="match status" value="1"/>
</dbReference>
<organism evidence="11">
    <name type="scientific">Thermocrinis ruber</name>
    <dbReference type="NCBI Taxonomy" id="75906"/>
    <lineage>
        <taxon>Bacteria</taxon>
        <taxon>Pseudomonadati</taxon>
        <taxon>Aquificota</taxon>
        <taxon>Aquificia</taxon>
        <taxon>Aquificales</taxon>
        <taxon>Aquificaceae</taxon>
        <taxon>Thermocrinis</taxon>
    </lineage>
</organism>
<gene>
    <name evidence="11" type="primary">fliR</name>
    <name evidence="11" type="ORF">ENN04_02660</name>
</gene>
<comment type="subcellular location">
    <subcellularLocation>
        <location evidence="10">Cell membrane</location>
        <topology evidence="10">Multi-pass membrane protein</topology>
    </subcellularLocation>
    <subcellularLocation>
        <location evidence="10">Bacterial flagellum basal body</location>
    </subcellularLocation>
</comment>
<keyword evidence="8 10" id="KW-0975">Bacterial flagellum</keyword>
<evidence type="ECO:0000256" key="1">
    <source>
        <dbReference type="ARBA" id="ARBA00002578"/>
    </source>
</evidence>
<evidence type="ECO:0000256" key="9">
    <source>
        <dbReference type="NCBIfam" id="TIGR01400"/>
    </source>
</evidence>
<dbReference type="GO" id="GO:0044780">
    <property type="term" value="P:bacterial-type flagellum assembly"/>
    <property type="evidence" value="ECO:0007669"/>
    <property type="project" value="UniProtKB-UniRule"/>
</dbReference>
<feature type="transmembrane region" description="Helical" evidence="10">
    <location>
        <begin position="178"/>
        <end position="200"/>
    </location>
</feature>